<organism evidence="2 3">
    <name type="scientific">Rotaria sordida</name>
    <dbReference type="NCBI Taxonomy" id="392033"/>
    <lineage>
        <taxon>Eukaryota</taxon>
        <taxon>Metazoa</taxon>
        <taxon>Spiralia</taxon>
        <taxon>Gnathifera</taxon>
        <taxon>Rotifera</taxon>
        <taxon>Eurotatoria</taxon>
        <taxon>Bdelloidea</taxon>
        <taxon>Philodinida</taxon>
        <taxon>Philodinidae</taxon>
        <taxon>Rotaria</taxon>
    </lineage>
</organism>
<dbReference type="EMBL" id="CAJOAX010008509">
    <property type="protein sequence ID" value="CAF4035514.1"/>
    <property type="molecule type" value="Genomic_DNA"/>
</dbReference>
<feature type="compositionally biased region" description="Basic and acidic residues" evidence="1">
    <location>
        <begin position="1"/>
        <end position="10"/>
    </location>
</feature>
<evidence type="ECO:0000313" key="2">
    <source>
        <dbReference type="EMBL" id="CAF4035514.1"/>
    </source>
</evidence>
<reference evidence="2" key="1">
    <citation type="submission" date="2021-02" db="EMBL/GenBank/DDBJ databases">
        <authorList>
            <person name="Nowell W R."/>
        </authorList>
    </citation>
    <scope>NUCLEOTIDE SEQUENCE</scope>
</reference>
<dbReference type="AlphaFoldDB" id="A0A819QR41"/>
<accession>A0A819QR41</accession>
<evidence type="ECO:0000313" key="3">
    <source>
        <dbReference type="Proteomes" id="UP000663823"/>
    </source>
</evidence>
<feature type="compositionally biased region" description="Basic and acidic residues" evidence="1">
    <location>
        <begin position="66"/>
        <end position="83"/>
    </location>
</feature>
<evidence type="ECO:0000256" key="1">
    <source>
        <dbReference type="SAM" id="MobiDB-lite"/>
    </source>
</evidence>
<feature type="region of interest" description="Disordered" evidence="1">
    <location>
        <begin position="1"/>
        <end position="24"/>
    </location>
</feature>
<feature type="region of interest" description="Disordered" evidence="1">
    <location>
        <begin position="51"/>
        <end position="83"/>
    </location>
</feature>
<protein>
    <submittedName>
        <fullName evidence="2">Uncharacterized protein</fullName>
    </submittedName>
</protein>
<dbReference type="Proteomes" id="UP000663823">
    <property type="component" value="Unassembled WGS sequence"/>
</dbReference>
<proteinExistence type="predicted"/>
<sequence>MNHTCKDNSRRIQKHCQRRQERKLAERRHYEISDLTYEDALKADEMISSSLPQISTNVEESSSLERSIDPELDDLPHEPKTFDEDHYRGSRMIRNWRKKFLDTI</sequence>
<comment type="caution">
    <text evidence="2">The sequence shown here is derived from an EMBL/GenBank/DDBJ whole genome shotgun (WGS) entry which is preliminary data.</text>
</comment>
<gene>
    <name evidence="2" type="ORF">OTI717_LOCUS30864</name>
</gene>
<name>A0A819QR41_9BILA</name>
<feature type="compositionally biased region" description="Polar residues" evidence="1">
    <location>
        <begin position="51"/>
        <end position="65"/>
    </location>
</feature>